<name>A0A8S5PXS1_9CAUD</name>
<evidence type="ECO:0000313" key="1">
    <source>
        <dbReference type="EMBL" id="DAE11393.1"/>
    </source>
</evidence>
<reference evidence="1" key="1">
    <citation type="journal article" date="2021" name="Proc. Natl. Acad. Sci. U.S.A.">
        <title>A Catalog of Tens of Thousands of Viruses from Human Metagenomes Reveals Hidden Associations with Chronic Diseases.</title>
        <authorList>
            <person name="Tisza M.J."/>
            <person name="Buck C.B."/>
        </authorList>
    </citation>
    <scope>NUCLEOTIDE SEQUENCE</scope>
    <source>
        <strain evidence="1">CtWiL39</strain>
    </source>
</reference>
<protein>
    <submittedName>
        <fullName evidence="1">Uncharacterized protein</fullName>
    </submittedName>
</protein>
<proteinExistence type="predicted"/>
<organism evidence="1">
    <name type="scientific">Myoviridae sp. ctWiL39</name>
    <dbReference type="NCBI Taxonomy" id="2825120"/>
    <lineage>
        <taxon>Viruses</taxon>
        <taxon>Duplodnaviria</taxon>
        <taxon>Heunggongvirae</taxon>
        <taxon>Uroviricota</taxon>
        <taxon>Caudoviricetes</taxon>
    </lineage>
</organism>
<sequence length="73" mass="7882">MGGFGAIRAPTRPKQKRGLSLRSVLFFYTQKNARISLASIRTCFSLACSSSFSISLSSSFFMSSSPFSGMTSP</sequence>
<dbReference type="EMBL" id="BK015531">
    <property type="protein sequence ID" value="DAE11393.1"/>
    <property type="molecule type" value="Genomic_DNA"/>
</dbReference>
<accession>A0A8S5PXS1</accession>